<evidence type="ECO:0000256" key="1">
    <source>
        <dbReference type="SAM" id="MobiDB-lite"/>
    </source>
</evidence>
<feature type="region of interest" description="Disordered" evidence="1">
    <location>
        <begin position="63"/>
        <end position="85"/>
    </location>
</feature>
<proteinExistence type="predicted"/>
<feature type="compositionally biased region" description="Polar residues" evidence="1">
    <location>
        <begin position="15"/>
        <end position="27"/>
    </location>
</feature>
<dbReference type="EMBL" id="JAVXUO010000470">
    <property type="protein sequence ID" value="KAK2991798.1"/>
    <property type="molecule type" value="Genomic_DNA"/>
</dbReference>
<comment type="caution">
    <text evidence="2">The sequence shown here is derived from an EMBL/GenBank/DDBJ whole genome shotgun (WGS) entry which is preliminary data.</text>
</comment>
<dbReference type="Proteomes" id="UP001187471">
    <property type="component" value="Unassembled WGS sequence"/>
</dbReference>
<dbReference type="AlphaFoldDB" id="A0AA88USP6"/>
<protein>
    <submittedName>
        <fullName evidence="2">Uncharacterized protein</fullName>
    </submittedName>
</protein>
<reference evidence="2" key="1">
    <citation type="submission" date="2022-12" db="EMBL/GenBank/DDBJ databases">
        <title>Draft genome assemblies for two species of Escallonia (Escalloniales).</title>
        <authorList>
            <person name="Chanderbali A."/>
            <person name="Dervinis C."/>
            <person name="Anghel I."/>
            <person name="Soltis D."/>
            <person name="Soltis P."/>
            <person name="Zapata F."/>
        </authorList>
    </citation>
    <scope>NUCLEOTIDE SEQUENCE</scope>
    <source>
        <strain evidence="2">UCBG92.1500</strain>
        <tissue evidence="2">Leaf</tissue>
    </source>
</reference>
<accession>A0AA88USP6</accession>
<feature type="region of interest" description="Disordered" evidence="1">
    <location>
        <begin position="1"/>
        <end position="38"/>
    </location>
</feature>
<sequence length="207" mass="23611">MLSGDRKSFREYTDVISTSRSEGASTSEPRRLRRRSISMTPEIGDDIVRAVRAMNETLKQNRLVREQGDSMPYAYSSDDRNTVPDLQKSVSDLRIEDRDELSGGRSLLYALPREHMDSQKAMSLPSSPHEFRNQTSERSGVTDEMVSAWNKVLESPMFEKKPLLPFQEWNIDYSELTVGTRVGIGNQIVFPFQTLVKPNSQMDNSIM</sequence>
<gene>
    <name evidence="2" type="ORF">RJ640_013129</name>
</gene>
<organism evidence="2 3">
    <name type="scientific">Escallonia rubra</name>
    <dbReference type="NCBI Taxonomy" id="112253"/>
    <lineage>
        <taxon>Eukaryota</taxon>
        <taxon>Viridiplantae</taxon>
        <taxon>Streptophyta</taxon>
        <taxon>Embryophyta</taxon>
        <taxon>Tracheophyta</taxon>
        <taxon>Spermatophyta</taxon>
        <taxon>Magnoliopsida</taxon>
        <taxon>eudicotyledons</taxon>
        <taxon>Gunneridae</taxon>
        <taxon>Pentapetalae</taxon>
        <taxon>asterids</taxon>
        <taxon>campanulids</taxon>
        <taxon>Escalloniales</taxon>
        <taxon>Escalloniaceae</taxon>
        <taxon>Escallonia</taxon>
    </lineage>
</organism>
<name>A0AA88USP6_9ASTE</name>
<evidence type="ECO:0000313" key="2">
    <source>
        <dbReference type="EMBL" id="KAK2991798.1"/>
    </source>
</evidence>
<evidence type="ECO:0000313" key="3">
    <source>
        <dbReference type="Proteomes" id="UP001187471"/>
    </source>
</evidence>
<keyword evidence="3" id="KW-1185">Reference proteome</keyword>
<feature type="region of interest" description="Disordered" evidence="1">
    <location>
        <begin position="120"/>
        <end position="139"/>
    </location>
</feature>
<feature type="compositionally biased region" description="Basic and acidic residues" evidence="1">
    <location>
        <begin position="1"/>
        <end position="13"/>
    </location>
</feature>